<proteinExistence type="predicted"/>
<comment type="caution">
    <text evidence="2">The sequence shown here is derived from an EMBL/GenBank/DDBJ whole genome shotgun (WGS) entry which is preliminary data.</text>
</comment>
<sequence>MDADDTDLIEIIYTAGLVPELWPKVIEKLAQRVGAHGGSLFSLSEGQLAWEAPASTRPIMEAYVEGGWDRNNPRLEGLLNAKPLGFMRDQDVIVGNYDELPIVRDFLRPHNIYGTAATVIPGVRGDIAVLSVDRGREPGPYTSVEIERLDGFRPHLARAIALTSRMRMREARTAAAALQMVGVPAAVVRRQHGVVATNALFDALVGPVFLATGHGHLALSDRAADALLQQTLRRQERMNPTVRSIPVTGQEGAIGVLHVIPACRQALDILGPDANLLVFAQPHEGAPVNPDWLRWLYDLSPTEALVAAHLTAGLTLEEIAQQRNTSRDTIRTQLKAILRKTGFSRQTDLVRSLGGLNTLSPQLLKPGGAS</sequence>
<name>A0A175RDN6_9HYPH</name>
<feature type="domain" description="HTH luxR-type" evidence="1">
    <location>
        <begin position="296"/>
        <end position="353"/>
    </location>
</feature>
<dbReference type="SUPFAM" id="SSF46894">
    <property type="entry name" value="C-terminal effector domain of the bipartite response regulators"/>
    <property type="match status" value="1"/>
</dbReference>
<dbReference type="InterPro" id="IPR016032">
    <property type="entry name" value="Sig_transdc_resp-reg_C-effctor"/>
</dbReference>
<dbReference type="Proteomes" id="UP000078272">
    <property type="component" value="Unassembled WGS sequence"/>
</dbReference>
<dbReference type="InterPro" id="IPR036388">
    <property type="entry name" value="WH-like_DNA-bd_sf"/>
</dbReference>
<evidence type="ECO:0000313" key="3">
    <source>
        <dbReference type="Proteomes" id="UP000078272"/>
    </source>
</evidence>
<dbReference type="GO" id="GO:0003677">
    <property type="term" value="F:DNA binding"/>
    <property type="evidence" value="ECO:0007669"/>
    <property type="project" value="InterPro"/>
</dbReference>
<evidence type="ECO:0000259" key="1">
    <source>
        <dbReference type="SMART" id="SM00421"/>
    </source>
</evidence>
<dbReference type="EMBL" id="LDPZ01000005">
    <property type="protein sequence ID" value="KTQ97964.1"/>
    <property type="molecule type" value="Genomic_DNA"/>
</dbReference>
<dbReference type="STRING" id="401562.NS365_15465"/>
<dbReference type="OrthoDB" id="7444822at2"/>
<dbReference type="AlphaFoldDB" id="A0A175RDN6"/>
<dbReference type="Gene3D" id="1.10.10.10">
    <property type="entry name" value="Winged helix-like DNA-binding domain superfamily/Winged helix DNA-binding domain"/>
    <property type="match status" value="1"/>
</dbReference>
<dbReference type="CDD" id="cd06170">
    <property type="entry name" value="LuxR_C_like"/>
    <property type="match status" value="1"/>
</dbReference>
<dbReference type="PATRIC" id="fig|401562.3.peg.3590"/>
<dbReference type="SMART" id="SM00421">
    <property type="entry name" value="HTH_LUXR"/>
    <property type="match status" value="1"/>
</dbReference>
<gene>
    <name evidence="2" type="ORF">NS226_02295</name>
</gene>
<protein>
    <recommendedName>
        <fullName evidence="1">HTH luxR-type domain-containing protein</fullName>
    </recommendedName>
</protein>
<evidence type="ECO:0000313" key="2">
    <source>
        <dbReference type="EMBL" id="KTQ97964.1"/>
    </source>
</evidence>
<accession>A0A175RDN6</accession>
<dbReference type="RefSeq" id="WP_058633596.1">
    <property type="nucleotide sequence ID" value="NZ_LDPZ01000005.1"/>
</dbReference>
<dbReference type="InterPro" id="IPR000792">
    <property type="entry name" value="Tscrpt_reg_LuxR_C"/>
</dbReference>
<dbReference type="GO" id="GO:0006355">
    <property type="term" value="P:regulation of DNA-templated transcription"/>
    <property type="evidence" value="ECO:0007669"/>
    <property type="project" value="InterPro"/>
</dbReference>
<organism evidence="2 3">
    <name type="scientific">Aureimonas ureilytica</name>
    <dbReference type="NCBI Taxonomy" id="401562"/>
    <lineage>
        <taxon>Bacteria</taxon>
        <taxon>Pseudomonadati</taxon>
        <taxon>Pseudomonadota</taxon>
        <taxon>Alphaproteobacteria</taxon>
        <taxon>Hyphomicrobiales</taxon>
        <taxon>Aurantimonadaceae</taxon>
        <taxon>Aureimonas</taxon>
    </lineage>
</organism>
<dbReference type="Pfam" id="PF00196">
    <property type="entry name" value="GerE"/>
    <property type="match status" value="1"/>
</dbReference>
<reference evidence="2 3" key="1">
    <citation type="journal article" date="2016" name="Front. Microbiol.">
        <title>Genomic Resource of Rice Seed Associated Bacteria.</title>
        <authorList>
            <person name="Midha S."/>
            <person name="Bansal K."/>
            <person name="Sharma S."/>
            <person name="Kumar N."/>
            <person name="Patil P.P."/>
            <person name="Chaudhry V."/>
            <person name="Patil P.B."/>
        </authorList>
    </citation>
    <scope>NUCLEOTIDE SEQUENCE [LARGE SCALE GENOMIC DNA]</scope>
    <source>
        <strain evidence="2 3">NS226</strain>
    </source>
</reference>